<evidence type="ECO:0000256" key="7">
    <source>
        <dbReference type="ARBA" id="ARBA00047851"/>
    </source>
</evidence>
<dbReference type="NCBIfam" id="TIGR00693">
    <property type="entry name" value="thiE"/>
    <property type="match status" value="1"/>
</dbReference>
<dbReference type="Proteomes" id="UP001595783">
    <property type="component" value="Unassembled WGS sequence"/>
</dbReference>
<accession>A0ABV7ZIT5</accession>
<feature type="binding site" evidence="9">
    <location>
        <position position="71"/>
    </location>
    <ligand>
        <name>Mg(2+)</name>
        <dbReference type="ChEBI" id="CHEBI:18420"/>
    </ligand>
</feature>
<evidence type="ECO:0000313" key="14">
    <source>
        <dbReference type="Proteomes" id="UP001595783"/>
    </source>
</evidence>
<evidence type="ECO:0000256" key="11">
    <source>
        <dbReference type="RuleBase" id="RU004253"/>
    </source>
</evidence>
<comment type="similarity">
    <text evidence="9 10">Belongs to the thiamine-phosphate synthase family.</text>
</comment>
<comment type="catalytic activity">
    <reaction evidence="7 9 10">
        <text>2-(2-carboxy-4-methylthiazol-5-yl)ethyl phosphate + 4-amino-2-methyl-5-(diphosphooxymethyl)pyrimidine + 2 H(+) = thiamine phosphate + CO2 + diphosphate</text>
        <dbReference type="Rhea" id="RHEA:47848"/>
        <dbReference type="ChEBI" id="CHEBI:15378"/>
        <dbReference type="ChEBI" id="CHEBI:16526"/>
        <dbReference type="ChEBI" id="CHEBI:33019"/>
        <dbReference type="ChEBI" id="CHEBI:37575"/>
        <dbReference type="ChEBI" id="CHEBI:57841"/>
        <dbReference type="ChEBI" id="CHEBI:62890"/>
        <dbReference type="EC" id="2.5.1.3"/>
    </reaction>
</comment>
<keyword evidence="4 9" id="KW-0460">Magnesium</keyword>
<feature type="binding site" evidence="9">
    <location>
        <begin position="134"/>
        <end position="136"/>
    </location>
    <ligand>
        <name>2-[(2R,5Z)-2-carboxy-4-methylthiazol-5(2H)-ylidene]ethyl phosphate</name>
        <dbReference type="ChEBI" id="CHEBI:62899"/>
    </ligand>
</feature>
<keyword evidence="5 9" id="KW-0784">Thiamine biosynthesis</keyword>
<feature type="binding site" evidence="9">
    <location>
        <begin position="38"/>
        <end position="42"/>
    </location>
    <ligand>
        <name>4-amino-2-methyl-5-(diphosphooxymethyl)pyrimidine</name>
        <dbReference type="ChEBI" id="CHEBI:57841"/>
    </ligand>
</feature>
<comment type="caution">
    <text evidence="13">The sequence shown here is derived from an EMBL/GenBank/DDBJ whole genome shotgun (WGS) entry which is preliminary data.</text>
</comment>
<evidence type="ECO:0000256" key="5">
    <source>
        <dbReference type="ARBA" id="ARBA00022977"/>
    </source>
</evidence>
<proteinExistence type="inferred from homology"/>
<comment type="pathway">
    <text evidence="1 9 11">Cofactor biosynthesis; thiamine diphosphate biosynthesis; thiamine phosphate from 4-amino-2-methyl-5-diphosphomethylpyrimidine and 4-methyl-5-(2-phosphoethyl)-thiazole: step 1/1.</text>
</comment>
<feature type="binding site" evidence="9">
    <location>
        <position position="107"/>
    </location>
    <ligand>
        <name>4-amino-2-methyl-5-(diphosphooxymethyl)pyrimidine</name>
        <dbReference type="ChEBI" id="CHEBI:57841"/>
    </ligand>
</feature>
<feature type="domain" description="Thiamine phosphate synthase/TenI" evidence="12">
    <location>
        <begin position="8"/>
        <end position="185"/>
    </location>
</feature>
<comment type="function">
    <text evidence="9">Condenses 4-methyl-5-(beta-hydroxyethyl)thiazole monophosphate (THZ-P) and 2-methyl-4-amino-5-hydroxymethyl pyrimidine pyrophosphate (HMP-PP) to form thiamine monophosphate (TMP).</text>
</comment>
<feature type="binding site" evidence="9">
    <location>
        <position position="137"/>
    </location>
    <ligand>
        <name>4-amino-2-methyl-5-(diphosphooxymethyl)pyrimidine</name>
        <dbReference type="ChEBI" id="CHEBI:57841"/>
    </ligand>
</feature>
<reference evidence="14" key="1">
    <citation type="journal article" date="2019" name="Int. J. Syst. Evol. Microbiol.">
        <title>The Global Catalogue of Microorganisms (GCM) 10K type strain sequencing project: providing services to taxonomists for standard genome sequencing and annotation.</title>
        <authorList>
            <consortium name="The Broad Institute Genomics Platform"/>
            <consortium name="The Broad Institute Genome Sequencing Center for Infectious Disease"/>
            <person name="Wu L."/>
            <person name="Ma J."/>
        </authorList>
    </citation>
    <scope>NUCLEOTIDE SEQUENCE [LARGE SCALE GENOMIC DNA]</scope>
    <source>
        <strain evidence="14">CCUG 53816</strain>
    </source>
</reference>
<dbReference type="PANTHER" id="PTHR20857:SF15">
    <property type="entry name" value="THIAMINE-PHOSPHATE SYNTHASE"/>
    <property type="match status" value="1"/>
</dbReference>
<dbReference type="HAMAP" id="MF_00097">
    <property type="entry name" value="TMP_synthase"/>
    <property type="match status" value="1"/>
</dbReference>
<dbReference type="Gene3D" id="3.20.20.70">
    <property type="entry name" value="Aldolase class I"/>
    <property type="match status" value="1"/>
</dbReference>
<dbReference type="RefSeq" id="WP_104752746.1">
    <property type="nucleotide sequence ID" value="NZ_FZMF01000044.1"/>
</dbReference>
<evidence type="ECO:0000256" key="9">
    <source>
        <dbReference type="HAMAP-Rule" id="MF_00097"/>
    </source>
</evidence>
<feature type="binding site" evidence="9">
    <location>
        <position position="70"/>
    </location>
    <ligand>
        <name>4-amino-2-methyl-5-(diphosphooxymethyl)pyrimidine</name>
        <dbReference type="ChEBI" id="CHEBI:57841"/>
    </ligand>
</feature>
<dbReference type="InterPro" id="IPR034291">
    <property type="entry name" value="TMP_synthase"/>
</dbReference>
<feature type="binding site" evidence="9">
    <location>
        <position position="164"/>
    </location>
    <ligand>
        <name>2-[(2R,5Z)-2-carboxy-4-methylthiazol-5(2H)-ylidene]ethyl phosphate</name>
        <dbReference type="ChEBI" id="CHEBI:62899"/>
    </ligand>
</feature>
<dbReference type="EMBL" id="JBHRZO010000055">
    <property type="protein sequence ID" value="MFC3848459.1"/>
    <property type="molecule type" value="Genomic_DNA"/>
</dbReference>
<dbReference type="InterPro" id="IPR022998">
    <property type="entry name" value="ThiamineP_synth_TenI"/>
</dbReference>
<dbReference type="InterPro" id="IPR013785">
    <property type="entry name" value="Aldolase_TIM"/>
</dbReference>
<evidence type="ECO:0000259" key="12">
    <source>
        <dbReference type="Pfam" id="PF02581"/>
    </source>
</evidence>
<dbReference type="SUPFAM" id="SSF51391">
    <property type="entry name" value="Thiamin phosphate synthase"/>
    <property type="match status" value="1"/>
</dbReference>
<organism evidence="13 14">
    <name type="scientific">Helicobacter baculiformis</name>
    <dbReference type="NCBI Taxonomy" id="427351"/>
    <lineage>
        <taxon>Bacteria</taxon>
        <taxon>Pseudomonadati</taxon>
        <taxon>Campylobacterota</taxon>
        <taxon>Epsilonproteobacteria</taxon>
        <taxon>Campylobacterales</taxon>
        <taxon>Helicobacteraceae</taxon>
        <taxon>Helicobacter</taxon>
    </lineage>
</organism>
<feature type="binding site" evidence="9">
    <location>
        <position position="90"/>
    </location>
    <ligand>
        <name>Mg(2+)</name>
        <dbReference type="ChEBI" id="CHEBI:18420"/>
    </ligand>
</feature>
<evidence type="ECO:0000256" key="8">
    <source>
        <dbReference type="ARBA" id="ARBA00047883"/>
    </source>
</evidence>
<dbReference type="Pfam" id="PF02581">
    <property type="entry name" value="TMP-TENI"/>
    <property type="match status" value="1"/>
</dbReference>
<evidence type="ECO:0000313" key="13">
    <source>
        <dbReference type="EMBL" id="MFC3848459.1"/>
    </source>
</evidence>
<evidence type="ECO:0000256" key="3">
    <source>
        <dbReference type="ARBA" id="ARBA00022723"/>
    </source>
</evidence>
<keyword evidence="3 9" id="KW-0479">Metal-binding</keyword>
<keyword evidence="2 9" id="KW-0808">Transferase</keyword>
<comment type="catalytic activity">
    <reaction evidence="6 9 10">
        <text>4-methyl-5-(2-phosphooxyethyl)-thiazole + 4-amino-2-methyl-5-(diphosphooxymethyl)pyrimidine + H(+) = thiamine phosphate + diphosphate</text>
        <dbReference type="Rhea" id="RHEA:22328"/>
        <dbReference type="ChEBI" id="CHEBI:15378"/>
        <dbReference type="ChEBI" id="CHEBI:33019"/>
        <dbReference type="ChEBI" id="CHEBI:37575"/>
        <dbReference type="ChEBI" id="CHEBI:57841"/>
        <dbReference type="ChEBI" id="CHEBI:58296"/>
        <dbReference type="EC" id="2.5.1.3"/>
    </reaction>
</comment>
<dbReference type="InterPro" id="IPR036206">
    <property type="entry name" value="ThiamineP_synth_sf"/>
</dbReference>
<gene>
    <name evidence="9 13" type="primary">thiE</name>
    <name evidence="13" type="ORF">ACFOPX_08060</name>
</gene>
<protein>
    <recommendedName>
        <fullName evidence="9">Thiamine-phosphate synthase</fullName>
        <shortName evidence="9">TP synthase</shortName>
        <shortName evidence="9">TPS</shortName>
        <ecNumber evidence="9">2.5.1.3</ecNumber>
    </recommendedName>
    <alternativeName>
        <fullName evidence="9">Thiamine-phosphate pyrophosphorylase</fullName>
        <shortName evidence="9">TMP pyrophosphorylase</shortName>
        <shortName evidence="9">TMP-PPase</shortName>
    </alternativeName>
</protein>
<evidence type="ECO:0000256" key="2">
    <source>
        <dbReference type="ARBA" id="ARBA00022679"/>
    </source>
</evidence>
<dbReference type="PANTHER" id="PTHR20857">
    <property type="entry name" value="THIAMINE-PHOSPHATE PYROPHOSPHORYLASE"/>
    <property type="match status" value="1"/>
</dbReference>
<evidence type="ECO:0000256" key="1">
    <source>
        <dbReference type="ARBA" id="ARBA00005165"/>
    </source>
</evidence>
<comment type="catalytic activity">
    <reaction evidence="8 9 10">
        <text>2-[(2R,5Z)-2-carboxy-4-methylthiazol-5(2H)-ylidene]ethyl phosphate + 4-amino-2-methyl-5-(diphosphooxymethyl)pyrimidine + 2 H(+) = thiamine phosphate + CO2 + diphosphate</text>
        <dbReference type="Rhea" id="RHEA:47844"/>
        <dbReference type="ChEBI" id="CHEBI:15378"/>
        <dbReference type="ChEBI" id="CHEBI:16526"/>
        <dbReference type="ChEBI" id="CHEBI:33019"/>
        <dbReference type="ChEBI" id="CHEBI:37575"/>
        <dbReference type="ChEBI" id="CHEBI:57841"/>
        <dbReference type="ChEBI" id="CHEBI:62899"/>
        <dbReference type="EC" id="2.5.1.3"/>
    </reaction>
</comment>
<feature type="binding site" evidence="9">
    <location>
        <begin position="182"/>
        <end position="183"/>
    </location>
    <ligand>
        <name>2-[(2R,5Z)-2-carboxy-4-methylthiazol-5(2H)-ylidene]ethyl phosphate</name>
        <dbReference type="ChEBI" id="CHEBI:62899"/>
    </ligand>
</feature>
<name>A0ABV7ZIT5_9HELI</name>
<comment type="cofactor">
    <cofactor evidence="9">
        <name>Mg(2+)</name>
        <dbReference type="ChEBI" id="CHEBI:18420"/>
    </cofactor>
    <text evidence="9">Binds 1 Mg(2+) ion per subunit.</text>
</comment>
<dbReference type="CDD" id="cd00564">
    <property type="entry name" value="TMP_TenI"/>
    <property type="match status" value="1"/>
</dbReference>
<dbReference type="EC" id="2.5.1.3" evidence="9"/>
<keyword evidence="14" id="KW-1185">Reference proteome</keyword>
<sequence length="204" mass="21936">MGVALKGLYAISDLKLTPYPDLLKLAARAIEGGVSFLQLRDKEHSDQELLGLAKELNDLCTKKGVGFVINDRLCLALECNAWGLHLGGEDMPLSEARARFSGVIGVSCYGDLERAKQAQAQGADYVAFGACFKSPSKPKAPCIDLEILARAKACLTIPVCAIGGVNAQNIAQLRHADMVALISALWQGDVRANAQNLLENWHAY</sequence>
<evidence type="ECO:0000256" key="10">
    <source>
        <dbReference type="RuleBase" id="RU003826"/>
    </source>
</evidence>
<dbReference type="GO" id="GO:0004789">
    <property type="term" value="F:thiamine-phosphate diphosphorylase activity"/>
    <property type="evidence" value="ECO:0007669"/>
    <property type="project" value="UniProtKB-EC"/>
</dbReference>
<evidence type="ECO:0000256" key="6">
    <source>
        <dbReference type="ARBA" id="ARBA00047334"/>
    </source>
</evidence>
<evidence type="ECO:0000256" key="4">
    <source>
        <dbReference type="ARBA" id="ARBA00022842"/>
    </source>
</evidence>